<dbReference type="PATRIC" id="fig|1297742.4.peg.6602"/>
<dbReference type="Proteomes" id="UP000009026">
    <property type="component" value="Chromosome"/>
</dbReference>
<dbReference type="KEGG" id="mym:A176_006513"/>
<feature type="transmembrane region" description="Helical" evidence="2">
    <location>
        <begin position="186"/>
        <end position="211"/>
    </location>
</feature>
<accession>A0A0H4X1S6</accession>
<evidence type="ECO:0000256" key="2">
    <source>
        <dbReference type="SAM" id="Phobius"/>
    </source>
</evidence>
<dbReference type="STRING" id="1297742.A176_006513"/>
<keyword evidence="4" id="KW-1185">Reference proteome</keyword>
<keyword evidence="2" id="KW-1133">Transmembrane helix</keyword>
<dbReference type="eggNOG" id="ENOG5033A9Z">
    <property type="taxonomic scope" value="Bacteria"/>
</dbReference>
<feature type="transmembrane region" description="Helical" evidence="2">
    <location>
        <begin position="389"/>
        <end position="409"/>
    </location>
</feature>
<keyword evidence="2" id="KW-0812">Transmembrane</keyword>
<feature type="transmembrane region" description="Helical" evidence="2">
    <location>
        <begin position="356"/>
        <end position="377"/>
    </location>
</feature>
<dbReference type="OrthoDB" id="246204at2"/>
<gene>
    <name evidence="3" type="ORF">A176_006513</name>
</gene>
<dbReference type="RefSeq" id="WP_002636161.1">
    <property type="nucleotide sequence ID" value="NZ_CP012109.1"/>
</dbReference>
<evidence type="ECO:0000313" key="3">
    <source>
        <dbReference type="EMBL" id="AKQ69601.1"/>
    </source>
</evidence>
<sequence>MMPPPRRLLRFAHRAATLTGLRLALFAALALAASWRPLQQAGGMNDFRDAHLLHSYEDAGTRTVTHYGQLPLWNPWACGGQYAIGSPQTRVASPTLLVSTLMGARPAEPLLLWAFLVLGMEGFFHYARRRVGSALGALAAAPLFGLAGFTALSWSIGWLNFAGFLLLPWLLWGTRRAAEGHLRGAAVVAGVFALLLGFGGTYPVPMGALFVALEAGRTLHGLRGTARRKSALWGLGVTALFTLGACAFRLWPLVETMRSAPRIMAGTPGNSAEELARMLLQLPARSGHSDPGNFFLAPAVLALIPLAAWAWRRALYPAVLASLCVWMAAGYSATPSLFGALRLLPVFGTLRYPERFLVPAGFFLAELVALGLAVLLVRVWRVPPARTAASWWPTAAAVACVVIAVGWGFQVRAFDRLSRWSQMVPSPGPIPEEAERPFAQARGNRWAQGYFLALNRGSIACGEAWPVPMSERLRGDLPQEEYLEDVSAGTARRVEWTPNRVTVDVTATRPTVLLVNQNWHPGWKSSEGEVVSHQGLLGVRVAEGTHRVVLRFLPRSGLGGAGVSALAWLGMGLVAWRLRGRLGLAAIGVASVPLAAWGVLLATSTEPVARAVPLNPDGTPMFVTAPPSDAKRLDAKFDVPVELVAAEVPSAPDAEGLIHMVLYWRVTGPVHRSVGVFVHLPGPPGSKRKNADHPVLGGTFFLAGAPRDVLLRDAFSVNTKDWDGGERKVLVGLWRAGGDGSRIGGRGADGKPLTSSHVEAGTLTVPPKPQSEEKP</sequence>
<feature type="transmembrane region" description="Helical" evidence="2">
    <location>
        <begin position="110"/>
        <end position="127"/>
    </location>
</feature>
<dbReference type="EMBL" id="CP012109">
    <property type="protein sequence ID" value="AKQ69601.1"/>
    <property type="molecule type" value="Genomic_DNA"/>
</dbReference>
<feature type="transmembrane region" description="Helical" evidence="2">
    <location>
        <begin position="557"/>
        <end position="576"/>
    </location>
</feature>
<feature type="transmembrane region" description="Helical" evidence="2">
    <location>
        <begin position="231"/>
        <end position="254"/>
    </location>
</feature>
<feature type="transmembrane region" description="Helical" evidence="2">
    <location>
        <begin position="294"/>
        <end position="312"/>
    </location>
</feature>
<feature type="transmembrane region" description="Helical" evidence="2">
    <location>
        <begin position="582"/>
        <end position="602"/>
    </location>
</feature>
<feature type="transmembrane region" description="Helical" evidence="2">
    <location>
        <begin position="134"/>
        <end position="152"/>
    </location>
</feature>
<organism evidence="3 4">
    <name type="scientific">Pseudomyxococcus hansupus</name>
    <dbReference type="NCBI Taxonomy" id="1297742"/>
    <lineage>
        <taxon>Bacteria</taxon>
        <taxon>Pseudomonadati</taxon>
        <taxon>Myxococcota</taxon>
        <taxon>Myxococcia</taxon>
        <taxon>Myxococcales</taxon>
        <taxon>Cystobacterineae</taxon>
        <taxon>Myxococcaceae</taxon>
        <taxon>Pseudomyxococcus</taxon>
    </lineage>
</organism>
<proteinExistence type="predicted"/>
<name>A0A0H4X1S6_9BACT</name>
<reference evidence="3 4" key="1">
    <citation type="journal article" date="2016" name="PLoS ONE">
        <title>Complete Genome Sequence and Comparative Genomics of a Novel Myxobacterium Myxococcus hansupus.</title>
        <authorList>
            <person name="Sharma G."/>
            <person name="Narwani T."/>
            <person name="Subramanian S."/>
        </authorList>
    </citation>
    <scope>NUCLEOTIDE SEQUENCE [LARGE SCALE GENOMIC DNA]</scope>
    <source>
        <strain evidence="4">mixupus</strain>
    </source>
</reference>
<keyword evidence="2" id="KW-0472">Membrane</keyword>
<dbReference type="AlphaFoldDB" id="A0A0H4X1S6"/>
<feature type="region of interest" description="Disordered" evidence="1">
    <location>
        <begin position="741"/>
        <end position="775"/>
    </location>
</feature>
<evidence type="ECO:0000256" key="1">
    <source>
        <dbReference type="SAM" id="MobiDB-lite"/>
    </source>
</evidence>
<evidence type="ECO:0000313" key="4">
    <source>
        <dbReference type="Proteomes" id="UP000009026"/>
    </source>
</evidence>
<feature type="transmembrane region" description="Helical" evidence="2">
    <location>
        <begin position="318"/>
        <end position="344"/>
    </location>
</feature>
<protein>
    <submittedName>
        <fullName evidence="3">Uncharacterized protein</fullName>
    </submittedName>
</protein>